<dbReference type="AlphaFoldDB" id="A3DB64"/>
<dbReference type="Proteomes" id="UP000001557">
    <property type="component" value="Plasmid pSbal02"/>
</dbReference>
<sequence length="166" mass="19043">MGNQVAKNFSFSAVDLTAFKTALLGEQWQSQQTHFEQIHCQFLRIVLGAMGELNEPVSLSSVSFRLENDERLFDDFCAHLVATVSLQPALDLSKIEQIHNSLGDASVHRAHLNKRTQALISFFEHQSCTNTIFLVLVHFLELDPRYRRLLCIDAQKEVKHYLQQRC</sequence>
<dbReference type="HOGENOM" id="CLU_1601573_0_0_6"/>
<proteinExistence type="predicted"/>
<dbReference type="RefSeq" id="WP_011839992.1">
    <property type="nucleotide sequence ID" value="NC_009036.1"/>
</dbReference>
<evidence type="ECO:0000313" key="1">
    <source>
        <dbReference type="EMBL" id="ABN63977.1"/>
    </source>
</evidence>
<keyword evidence="2" id="KW-1185">Reference proteome</keyword>
<keyword evidence="1" id="KW-0614">Plasmid</keyword>
<name>A3DB64_SHEB5</name>
<accession>A3DB64</accession>
<gene>
    <name evidence="1" type="ordered locus">Sbal_4428</name>
</gene>
<dbReference type="KEGG" id="sbl:Sbal_4428"/>
<evidence type="ECO:0000313" key="2">
    <source>
        <dbReference type="Proteomes" id="UP000001557"/>
    </source>
</evidence>
<protein>
    <submittedName>
        <fullName evidence="1">Uncharacterized protein</fullName>
    </submittedName>
</protein>
<geneLocation type="plasmid" evidence="1 2">
    <name>pSbal02</name>
</geneLocation>
<dbReference type="EMBL" id="CP000565">
    <property type="protein sequence ID" value="ABN63977.1"/>
    <property type="molecule type" value="Genomic_DNA"/>
</dbReference>
<reference evidence="1 2" key="1">
    <citation type="submission" date="2007-02" db="EMBL/GenBank/DDBJ databases">
        <title>Complete sequence of plasmid pSbal02 of Shewanella baltica OS155.</title>
        <authorList>
            <consortium name="US DOE Joint Genome Institute"/>
            <person name="Copeland A."/>
            <person name="Lucas S."/>
            <person name="Lapidus A."/>
            <person name="Barry K."/>
            <person name="Detter J.C."/>
            <person name="Glavina del Rio T."/>
            <person name="Hammon N."/>
            <person name="Israni S."/>
            <person name="Dalin E."/>
            <person name="Tice H."/>
            <person name="Pitluck S."/>
            <person name="Sims D.R."/>
            <person name="Brettin T."/>
            <person name="Bruce D."/>
            <person name="Han C."/>
            <person name="Tapia R."/>
            <person name="Brainard J."/>
            <person name="Schmutz J."/>
            <person name="Larimer F."/>
            <person name="Land M."/>
            <person name="Hauser L."/>
            <person name="Kyrpides N."/>
            <person name="Mikhailova N."/>
            <person name="Brettar I."/>
            <person name="Klappenbach J."/>
            <person name="Konstantinidis K."/>
            <person name="Rodrigues J."/>
            <person name="Tiedje J."/>
            <person name="Richardson P."/>
        </authorList>
    </citation>
    <scope>NUCLEOTIDE SEQUENCE [LARGE SCALE GENOMIC DNA]</scope>
    <source>
        <strain evidence="2">OS155 / ATCC BAA-1091</strain>
        <plasmid evidence="1 2">pSbal02</plasmid>
    </source>
</reference>
<organism evidence="1 2">
    <name type="scientific">Shewanella baltica (strain OS155 / ATCC BAA-1091)</name>
    <dbReference type="NCBI Taxonomy" id="325240"/>
    <lineage>
        <taxon>Bacteria</taxon>
        <taxon>Pseudomonadati</taxon>
        <taxon>Pseudomonadota</taxon>
        <taxon>Gammaproteobacteria</taxon>
        <taxon>Alteromonadales</taxon>
        <taxon>Shewanellaceae</taxon>
        <taxon>Shewanella</taxon>
    </lineage>
</organism>